<dbReference type="Proteomes" id="UP000004687">
    <property type="component" value="Unassembled WGS sequence"/>
</dbReference>
<sequence length="41" mass="4616">MIKIDAKSLISPQENLLCFGAEYNMTALFSANALSVRHRVY</sequence>
<dbReference type="EMBL" id="DS990136">
    <property type="protein sequence ID" value="EET23163.1"/>
    <property type="molecule type" value="Genomic_DNA"/>
</dbReference>
<dbReference type="HOGENOM" id="CLU_212858_0_0_6"/>
<protein>
    <submittedName>
        <fullName evidence="1">Uncharacterized protein</fullName>
    </submittedName>
</protein>
<name>A0A0X1KY20_VIBCO</name>
<proteinExistence type="predicted"/>
<reference evidence="1" key="1">
    <citation type="submission" date="2005-09" db="EMBL/GenBank/DDBJ databases">
        <title>Annotation of Vibrio cholerae MO10.</title>
        <authorList>
            <person name="Colwell R."/>
            <person name="Grim C.J."/>
            <person name="Young S."/>
            <person name="Jaffe D."/>
            <person name="Gnerre S."/>
            <person name="Berlin A."/>
            <person name="Heiman D."/>
            <person name="Hepburn T."/>
            <person name="Shea T."/>
            <person name="Sykes S."/>
            <person name="Yandava C."/>
            <person name="Alvarado L."/>
            <person name="Kodira C."/>
            <person name="Borodovsky M."/>
            <person name="Heidelberg J."/>
            <person name="Lander E."/>
            <person name="Galagan J."/>
            <person name="Nusbaum C."/>
            <person name="Birren B."/>
        </authorList>
    </citation>
    <scope>NUCLEOTIDE SEQUENCE [LARGE SCALE GENOMIC DNA]</scope>
    <source>
        <strain evidence="1">MO10</strain>
    </source>
</reference>
<evidence type="ECO:0000313" key="1">
    <source>
        <dbReference type="EMBL" id="EET23163.1"/>
    </source>
</evidence>
<accession>A0A0X1KY20</accession>
<reference evidence="1" key="2">
    <citation type="submission" date="2008-07" db="EMBL/GenBank/DDBJ databases">
        <authorList>
            <consortium name="Broad Institute Genome Sequencing Platform"/>
            <person name="Colwell R."/>
            <person name="Grim C.J."/>
            <person name="Young S."/>
            <person name="Jaffe D."/>
            <person name="Gnerre S."/>
            <person name="Berlin A."/>
            <person name="Heiman D."/>
            <person name="Hepburn T."/>
            <person name="Shea T."/>
            <person name="Sykes S."/>
            <person name="Alvarado L."/>
            <person name="Kodira C."/>
            <person name="Heidelberg J."/>
            <person name="Lander E."/>
            <person name="Galagan J."/>
            <person name="Nusbaum C."/>
            <person name="Birren B."/>
        </authorList>
    </citation>
    <scope>NUCLEOTIDE SEQUENCE [LARGE SCALE GENOMIC DNA]</scope>
    <source>
        <strain evidence="1">MO10</strain>
    </source>
</reference>
<dbReference type="AlphaFoldDB" id="A0A0X1KY20"/>
<organism evidence="1">
    <name type="scientific">Vibrio cholerae (strain MO10)</name>
    <dbReference type="NCBI Taxonomy" id="345072"/>
    <lineage>
        <taxon>Bacteria</taxon>
        <taxon>Pseudomonadati</taxon>
        <taxon>Pseudomonadota</taxon>
        <taxon>Gammaproteobacteria</taxon>
        <taxon>Vibrionales</taxon>
        <taxon>Vibrionaceae</taxon>
        <taxon>Vibrio</taxon>
    </lineage>
</organism>
<gene>
    <name evidence="1" type="ORF">VchoM_01190</name>
</gene>